<dbReference type="InterPro" id="IPR023753">
    <property type="entry name" value="FAD/NAD-binding_dom"/>
</dbReference>
<dbReference type="InterPro" id="IPR036188">
    <property type="entry name" value="FAD/NAD-bd_sf"/>
</dbReference>
<evidence type="ECO:0000313" key="9">
    <source>
        <dbReference type="Proteomes" id="UP000221538"/>
    </source>
</evidence>
<dbReference type="EMBL" id="BEWI01000032">
    <property type="protein sequence ID" value="GAY23961.1"/>
    <property type="molecule type" value="Genomic_DNA"/>
</dbReference>
<proteinExistence type="predicted"/>
<dbReference type="Pfam" id="PF14759">
    <property type="entry name" value="Reductase_C"/>
    <property type="match status" value="1"/>
</dbReference>
<reference evidence="8 9" key="1">
    <citation type="journal article" date="2013" name="Biodegradation">
        <title>Occurrence of 4-tert-butylphenol (4-t-BP) biodegradation in an aquatic sample caused by the presence of Spirodela polyrrhiza and isolation of a 4-t-BP-utilizing bacterium.</title>
        <authorList>
            <person name="Ogata Y."/>
            <person name="Toyama T."/>
            <person name="Yu N."/>
            <person name="Wang X."/>
            <person name="Sei K."/>
            <person name="Ike M."/>
        </authorList>
    </citation>
    <scope>NUCLEOTIDE SEQUENCE [LARGE SCALE GENOMIC DNA]</scope>
    <source>
        <strain evidence="8 9">OMI</strain>
    </source>
</reference>
<dbReference type="GO" id="GO:0016651">
    <property type="term" value="F:oxidoreductase activity, acting on NAD(P)H"/>
    <property type="evidence" value="ECO:0007669"/>
    <property type="project" value="TreeGrafter"/>
</dbReference>
<dbReference type="InterPro" id="IPR050446">
    <property type="entry name" value="FAD-oxidoreductase/Apoptosis"/>
</dbReference>
<evidence type="ECO:0000259" key="6">
    <source>
        <dbReference type="Pfam" id="PF07992"/>
    </source>
</evidence>
<dbReference type="Gene3D" id="3.50.50.60">
    <property type="entry name" value="FAD/NAD(P)-binding domain"/>
    <property type="match status" value="2"/>
</dbReference>
<evidence type="ECO:0000256" key="1">
    <source>
        <dbReference type="ARBA" id="ARBA00001974"/>
    </source>
</evidence>
<evidence type="ECO:0000259" key="7">
    <source>
        <dbReference type="Pfam" id="PF14759"/>
    </source>
</evidence>
<evidence type="ECO:0000256" key="2">
    <source>
        <dbReference type="ARBA" id="ARBA00022630"/>
    </source>
</evidence>
<dbReference type="AlphaFoldDB" id="A0A292ZM56"/>
<organism evidence="8 9">
    <name type="scientific">Sphingobium fuliginis (strain ATCC 27551)</name>
    <dbReference type="NCBI Taxonomy" id="336203"/>
    <lineage>
        <taxon>Bacteria</taxon>
        <taxon>Pseudomonadati</taxon>
        <taxon>Pseudomonadota</taxon>
        <taxon>Alphaproteobacteria</taxon>
        <taxon>Sphingomonadales</taxon>
        <taxon>Sphingomonadaceae</taxon>
        <taxon>Sphingobium</taxon>
    </lineage>
</organism>
<dbReference type="PRINTS" id="PR00411">
    <property type="entry name" value="PNDRDTASEI"/>
</dbReference>
<comment type="caution">
    <text evidence="8">The sequence shown here is derived from an EMBL/GenBank/DDBJ whole genome shotgun (WGS) entry which is preliminary data.</text>
</comment>
<dbReference type="GO" id="GO:0005737">
    <property type="term" value="C:cytoplasm"/>
    <property type="evidence" value="ECO:0007669"/>
    <property type="project" value="TreeGrafter"/>
</dbReference>
<dbReference type="PANTHER" id="PTHR43557">
    <property type="entry name" value="APOPTOSIS-INDUCING FACTOR 1"/>
    <property type="match status" value="1"/>
</dbReference>
<dbReference type="SUPFAM" id="SSF51905">
    <property type="entry name" value="FAD/NAD(P)-binding domain"/>
    <property type="match status" value="2"/>
</dbReference>
<evidence type="ECO:0000256" key="3">
    <source>
        <dbReference type="ARBA" id="ARBA00022827"/>
    </source>
</evidence>
<dbReference type="InterPro" id="IPR028202">
    <property type="entry name" value="Reductase_C"/>
</dbReference>
<dbReference type="InterPro" id="IPR016156">
    <property type="entry name" value="FAD/NAD-linked_Rdtase_dimer_sf"/>
</dbReference>
<keyword evidence="2" id="KW-0285">Flavoprotein</keyword>
<feature type="region of interest" description="Disordered" evidence="5">
    <location>
        <begin position="19"/>
        <end position="63"/>
    </location>
</feature>
<dbReference type="Proteomes" id="UP000221538">
    <property type="component" value="Unassembled WGS sequence"/>
</dbReference>
<protein>
    <submittedName>
        <fullName evidence="8">Ferredoxin reductase</fullName>
    </submittedName>
</protein>
<dbReference type="Pfam" id="PF07992">
    <property type="entry name" value="Pyr_redox_2"/>
    <property type="match status" value="1"/>
</dbReference>
<evidence type="ECO:0000313" key="8">
    <source>
        <dbReference type="EMBL" id="GAY23961.1"/>
    </source>
</evidence>
<gene>
    <name evidence="8" type="ORF">SFOMI_4539</name>
</gene>
<reference evidence="8 9" key="2">
    <citation type="journal article" date="2013" name="Environ. Sci. Technol.">
        <title>The 4-tert-butylphenol-utilizing bacterium Sphingobium fuliginis OMI can degrade bisphenols via phenolic ring hydroxylation and meta-cleavage pathway.</title>
        <authorList>
            <person name="Ogata Y."/>
            <person name="Goda S."/>
            <person name="Toyama T."/>
            <person name="Sei K."/>
            <person name="Ike M."/>
        </authorList>
    </citation>
    <scope>NUCLEOTIDE SEQUENCE [LARGE SCALE GENOMIC DNA]</scope>
    <source>
        <strain evidence="8 9">OMI</strain>
    </source>
</reference>
<feature type="domain" description="FAD/NAD(P)-binding" evidence="6">
    <location>
        <begin position="74"/>
        <end position="370"/>
    </location>
</feature>
<dbReference type="PRINTS" id="PR00368">
    <property type="entry name" value="FADPNR"/>
</dbReference>
<comment type="cofactor">
    <cofactor evidence="1">
        <name>FAD</name>
        <dbReference type="ChEBI" id="CHEBI:57692"/>
    </cofactor>
</comment>
<evidence type="ECO:0000256" key="5">
    <source>
        <dbReference type="SAM" id="MobiDB-lite"/>
    </source>
</evidence>
<dbReference type="SUPFAM" id="SSF55424">
    <property type="entry name" value="FAD/NAD-linked reductases, dimerisation (C-terminal) domain"/>
    <property type="match status" value="1"/>
</dbReference>
<feature type="domain" description="Reductase C-terminal" evidence="7">
    <location>
        <begin position="391"/>
        <end position="472"/>
    </location>
</feature>
<keyword evidence="3" id="KW-0274">FAD</keyword>
<keyword evidence="4" id="KW-0560">Oxidoreductase</keyword>
<name>A0A292ZM56_SPHSA</name>
<dbReference type="PANTHER" id="PTHR43557:SF2">
    <property type="entry name" value="RIESKE DOMAIN-CONTAINING PROTEIN-RELATED"/>
    <property type="match status" value="1"/>
</dbReference>
<dbReference type="Gene3D" id="3.30.390.30">
    <property type="match status" value="1"/>
</dbReference>
<sequence length="474" mass="50386">MPRRFWPSFEASAWAVAGPNDPQCRWETGRCPSPPGNPFARRGGGAPATARKRAGSSPGDRAQGRRIALNEQTDVLIVGGGHAGAHLAIALRQKGFAGSIAVAGEEDCLPYDRPPLSKAYLVGAMQIDRLLLRDSGYWDEQRVRFELGCRVRSLDPAGRRAELDNGRTIRFGWCVLATGGRARTLRCPGSGLPGIHHLRTVADVDAIRAGLRGGGRVGLVGAGYVGLEVAAAAREMGHEVVVVEAQPRVLQRVTSPLLSDFFERQHRRRGVDLRLGERIAGFSGADRVSAIRLASGGEIPVDIAIVGIGIDAETALAEQAGIACDGGVLVDGYCRTSAEGILAIGDCARHPNPHAGGLWRLESVQHAMDSAATAADTILGAPAEYRALPTFWSDQYDIRLQSAGLNRDADDMVVRGDPENGPFTALYLRGGRVIAVDAINSPRDFMGARTLILKGVAVDRTKLADPAIPVKMAA</sequence>
<accession>A0A292ZM56</accession>
<evidence type="ECO:0000256" key="4">
    <source>
        <dbReference type="ARBA" id="ARBA00023002"/>
    </source>
</evidence>